<protein>
    <recommendedName>
        <fullName evidence="5">Coenzyme Q-binding protein COQ10 START domain-containing protein</fullName>
    </recommendedName>
</protein>
<dbReference type="CDD" id="cd07822">
    <property type="entry name" value="SRPBCC_4"/>
    <property type="match status" value="1"/>
</dbReference>
<dbReference type="Pfam" id="PF10604">
    <property type="entry name" value="Polyketide_cyc2"/>
    <property type="match status" value="1"/>
</dbReference>
<proteinExistence type="predicted"/>
<dbReference type="OrthoDB" id="509124at2759"/>
<evidence type="ECO:0008006" key="5">
    <source>
        <dbReference type="Google" id="ProtNLM"/>
    </source>
</evidence>
<feature type="chain" id="PRO_5034021629" description="Coenzyme Q-binding protein COQ10 START domain-containing protein" evidence="2">
    <location>
        <begin position="35"/>
        <end position="242"/>
    </location>
</feature>
<evidence type="ECO:0000256" key="2">
    <source>
        <dbReference type="SAM" id="SignalP"/>
    </source>
</evidence>
<comment type="caution">
    <text evidence="3">The sequence shown here is derived from an EMBL/GenBank/DDBJ whole genome shotgun (WGS) entry which is preliminary data.</text>
</comment>
<keyword evidence="4" id="KW-1185">Reference proteome</keyword>
<feature type="region of interest" description="Disordered" evidence="1">
    <location>
        <begin position="35"/>
        <end position="54"/>
    </location>
</feature>
<dbReference type="InterPro" id="IPR019587">
    <property type="entry name" value="Polyketide_cyclase/dehydratase"/>
</dbReference>
<evidence type="ECO:0000256" key="1">
    <source>
        <dbReference type="SAM" id="MobiDB-lite"/>
    </source>
</evidence>
<dbReference type="SUPFAM" id="SSF55961">
    <property type="entry name" value="Bet v1-like"/>
    <property type="match status" value="1"/>
</dbReference>
<dbReference type="EMBL" id="JAACJM010000074">
    <property type="protein sequence ID" value="KAF5350375.1"/>
    <property type="molecule type" value="Genomic_DNA"/>
</dbReference>
<dbReference type="Gene3D" id="3.30.530.20">
    <property type="match status" value="1"/>
</dbReference>
<sequence length="242" mass="26357">MLARISFLAFAHAISISLPSLLLVLPQHATYVSAQSTTTSSPSPTPTPPTNLPSVDPGVFSVKASILINASVEEVWNAVLDFPSYPEWNPFVRSQIITSPLLIPISPQIPAEDLRLIITSQIPPLPLPPDGPPITNTSTGNPLESHITIENITHYQPDVHRIAWKLTGTPDALLSAERWSAVSEFIEEDGDGDETRWAFYESREVYDGAIAGIVQTLEGEGLQKGFEAQGEALKMRVEGLRN</sequence>
<dbReference type="Proteomes" id="UP000559256">
    <property type="component" value="Unassembled WGS sequence"/>
</dbReference>
<dbReference type="AlphaFoldDB" id="A0A8H5CYM3"/>
<keyword evidence="2" id="KW-0732">Signal</keyword>
<reference evidence="3 4" key="1">
    <citation type="journal article" date="2020" name="ISME J.">
        <title>Uncovering the hidden diversity of litter-decomposition mechanisms in mushroom-forming fungi.</title>
        <authorList>
            <person name="Floudas D."/>
            <person name="Bentzer J."/>
            <person name="Ahren D."/>
            <person name="Johansson T."/>
            <person name="Persson P."/>
            <person name="Tunlid A."/>
        </authorList>
    </citation>
    <scope>NUCLEOTIDE SEQUENCE [LARGE SCALE GENOMIC DNA]</scope>
    <source>
        <strain evidence="3 4">CBS 291.85</strain>
    </source>
</reference>
<evidence type="ECO:0000313" key="4">
    <source>
        <dbReference type="Proteomes" id="UP000559256"/>
    </source>
</evidence>
<organism evidence="3 4">
    <name type="scientific">Tetrapyrgos nigripes</name>
    <dbReference type="NCBI Taxonomy" id="182062"/>
    <lineage>
        <taxon>Eukaryota</taxon>
        <taxon>Fungi</taxon>
        <taxon>Dikarya</taxon>
        <taxon>Basidiomycota</taxon>
        <taxon>Agaricomycotina</taxon>
        <taxon>Agaricomycetes</taxon>
        <taxon>Agaricomycetidae</taxon>
        <taxon>Agaricales</taxon>
        <taxon>Marasmiineae</taxon>
        <taxon>Marasmiaceae</taxon>
        <taxon>Tetrapyrgos</taxon>
    </lineage>
</organism>
<dbReference type="InterPro" id="IPR023393">
    <property type="entry name" value="START-like_dom_sf"/>
</dbReference>
<gene>
    <name evidence="3" type="ORF">D9758_012477</name>
</gene>
<accession>A0A8H5CYM3</accession>
<evidence type="ECO:0000313" key="3">
    <source>
        <dbReference type="EMBL" id="KAF5350375.1"/>
    </source>
</evidence>
<name>A0A8H5CYM3_9AGAR</name>
<feature type="signal peptide" evidence="2">
    <location>
        <begin position="1"/>
        <end position="34"/>
    </location>
</feature>